<dbReference type="KEGG" id="pox:MB84_11280"/>
<gene>
    <name evidence="8" type="ORF">MB84_11280</name>
</gene>
<accession>A0A0E3YAZ6</accession>
<dbReference type="InterPro" id="IPR003439">
    <property type="entry name" value="ABC_transporter-like_ATP-bd"/>
</dbReference>
<dbReference type="SUPFAM" id="SSF52540">
    <property type="entry name" value="P-loop containing nucleoside triphosphate hydrolases"/>
    <property type="match status" value="1"/>
</dbReference>
<dbReference type="PANTHER" id="PTHR42788">
    <property type="entry name" value="TAURINE IMPORT ATP-BINDING PROTEIN-RELATED"/>
    <property type="match status" value="1"/>
</dbReference>
<keyword evidence="4" id="KW-0472">Membrane</keyword>
<evidence type="ECO:0000256" key="2">
    <source>
        <dbReference type="ARBA" id="ARBA00022448"/>
    </source>
</evidence>
<protein>
    <submittedName>
        <fullName evidence="8">Nitrate ABC transporter ATP-binding protein</fullName>
    </submittedName>
</protein>
<reference evidence="8" key="1">
    <citation type="submission" date="2016-06" db="EMBL/GenBank/DDBJ databases">
        <title>Pandoraea oxalativorans DSM 23570 Genome Sequencing.</title>
        <authorList>
            <person name="Ee R."/>
            <person name="Lim Y.-L."/>
            <person name="Yong D."/>
            <person name="Yin W.-F."/>
            <person name="Chan K.-G."/>
        </authorList>
    </citation>
    <scope>NUCLEOTIDE SEQUENCE</scope>
    <source>
        <strain evidence="8">DSM 23570</strain>
    </source>
</reference>
<evidence type="ECO:0000256" key="3">
    <source>
        <dbReference type="ARBA" id="ARBA00022475"/>
    </source>
</evidence>
<dbReference type="EMBL" id="CP011253">
    <property type="protein sequence ID" value="AKC69935.1"/>
    <property type="molecule type" value="Genomic_DNA"/>
</dbReference>
<sequence length="257" mass="28175">MSGAALEFRDAGMRCDAGTRVDIGSLQIPAGRFTVLLGRSGCGKTTLLNLAAGLQTPTHGSVFYDGQPLTTEAPHSALIFQHNNLFPWMSAAENVAFALRNQGLAHSAAGTRARQLLEEVGLTEFADRRPAVLSGGMRQRIALARALAMKPRLLLLDEPFGALDAQTRRLMQRQLQRTWQASGATVLMVTHDLQEALLLADRIVLMASSPHGHVAQLLEIRLPRPRQASDDDFLRLQQRLDDFLTAETRLAEHLQAD</sequence>
<dbReference type="GO" id="GO:0005524">
    <property type="term" value="F:ATP binding"/>
    <property type="evidence" value="ECO:0007669"/>
    <property type="project" value="UniProtKB-KW"/>
</dbReference>
<dbReference type="Proteomes" id="UP000035050">
    <property type="component" value="Chromosome"/>
</dbReference>
<dbReference type="AlphaFoldDB" id="A0A0E3YAZ6"/>
<dbReference type="SMART" id="SM00382">
    <property type="entry name" value="AAA"/>
    <property type="match status" value="1"/>
</dbReference>
<dbReference type="PROSITE" id="PS00211">
    <property type="entry name" value="ABC_TRANSPORTER_1"/>
    <property type="match status" value="1"/>
</dbReference>
<organism evidence="8 9">
    <name type="scientific">Pandoraea oxalativorans</name>
    <dbReference type="NCBI Taxonomy" id="573737"/>
    <lineage>
        <taxon>Bacteria</taxon>
        <taxon>Pseudomonadati</taxon>
        <taxon>Pseudomonadota</taxon>
        <taxon>Betaproteobacteria</taxon>
        <taxon>Burkholderiales</taxon>
        <taxon>Burkholderiaceae</taxon>
        <taxon>Pandoraea</taxon>
    </lineage>
</organism>
<dbReference type="InterPro" id="IPR017871">
    <property type="entry name" value="ABC_transporter-like_CS"/>
</dbReference>
<dbReference type="PROSITE" id="PS50893">
    <property type="entry name" value="ABC_TRANSPORTER_2"/>
    <property type="match status" value="1"/>
</dbReference>
<dbReference type="Pfam" id="PF00005">
    <property type="entry name" value="ABC_tran"/>
    <property type="match status" value="1"/>
</dbReference>
<dbReference type="InterPro" id="IPR003593">
    <property type="entry name" value="AAA+_ATPase"/>
</dbReference>
<dbReference type="InterPro" id="IPR027417">
    <property type="entry name" value="P-loop_NTPase"/>
</dbReference>
<dbReference type="OrthoDB" id="9783039at2"/>
<keyword evidence="9" id="KW-1185">Reference proteome</keyword>
<evidence type="ECO:0000256" key="1">
    <source>
        <dbReference type="ARBA" id="ARBA00005417"/>
    </source>
</evidence>
<proteinExistence type="inferred from homology"/>
<evidence type="ECO:0000313" key="8">
    <source>
        <dbReference type="EMBL" id="AKC69935.1"/>
    </source>
</evidence>
<keyword evidence="6 8" id="KW-0067">ATP-binding</keyword>
<evidence type="ECO:0000313" key="9">
    <source>
        <dbReference type="Proteomes" id="UP000035050"/>
    </source>
</evidence>
<dbReference type="HOGENOM" id="CLU_000604_1_22_4"/>
<keyword evidence="5" id="KW-0547">Nucleotide-binding</keyword>
<dbReference type="GO" id="GO:0016887">
    <property type="term" value="F:ATP hydrolysis activity"/>
    <property type="evidence" value="ECO:0007669"/>
    <property type="project" value="InterPro"/>
</dbReference>
<evidence type="ECO:0000256" key="6">
    <source>
        <dbReference type="ARBA" id="ARBA00022840"/>
    </source>
</evidence>
<comment type="similarity">
    <text evidence="1">Belongs to the ABC transporter superfamily.</text>
</comment>
<name>A0A0E3YAZ6_9BURK</name>
<dbReference type="Gene3D" id="3.40.50.300">
    <property type="entry name" value="P-loop containing nucleotide triphosphate hydrolases"/>
    <property type="match status" value="1"/>
</dbReference>
<dbReference type="CDD" id="cd03293">
    <property type="entry name" value="ABC_NrtD_SsuB_transporters"/>
    <property type="match status" value="1"/>
</dbReference>
<evidence type="ECO:0000256" key="4">
    <source>
        <dbReference type="ARBA" id="ARBA00022519"/>
    </source>
</evidence>
<evidence type="ECO:0000259" key="7">
    <source>
        <dbReference type="PROSITE" id="PS50893"/>
    </source>
</evidence>
<keyword evidence="4" id="KW-0997">Cell inner membrane</keyword>
<keyword evidence="3" id="KW-1003">Cell membrane</keyword>
<evidence type="ECO:0000256" key="5">
    <source>
        <dbReference type="ARBA" id="ARBA00022741"/>
    </source>
</evidence>
<dbReference type="InterPro" id="IPR050166">
    <property type="entry name" value="ABC_transporter_ATP-bind"/>
</dbReference>
<feature type="domain" description="ABC transporter" evidence="7">
    <location>
        <begin position="6"/>
        <end position="233"/>
    </location>
</feature>
<dbReference type="PANTHER" id="PTHR42788:SF13">
    <property type="entry name" value="ALIPHATIC SULFONATES IMPORT ATP-BINDING PROTEIN SSUB"/>
    <property type="match status" value="1"/>
</dbReference>
<keyword evidence="2" id="KW-0813">Transport</keyword>
<dbReference type="PATRIC" id="fig|573737.6.peg.3126"/>